<gene>
    <name evidence="10" type="ORF">L484_013742</name>
</gene>
<dbReference type="SMART" id="SM00837">
    <property type="entry name" value="DPBB_1"/>
    <property type="match status" value="1"/>
</dbReference>
<comment type="function">
    <text evidence="7">Causes loosening and extension of plant cell walls by disrupting non-covalent bonding between cellulose microfibrils and matrix glucans. No enzymatic activity has been found.</text>
</comment>
<keyword evidence="3 7" id="KW-0964">Secreted</keyword>
<dbReference type="Pfam" id="PF01357">
    <property type="entry name" value="Expansin_C"/>
    <property type="match status" value="1"/>
</dbReference>
<dbReference type="InterPro" id="IPR036749">
    <property type="entry name" value="Expansin_CBD_sf"/>
</dbReference>
<dbReference type="InterPro" id="IPR002963">
    <property type="entry name" value="Expansin"/>
</dbReference>
<feature type="domain" description="Expansin-like CBD" evidence="9">
    <location>
        <begin position="168"/>
        <end position="247"/>
    </location>
</feature>
<evidence type="ECO:0000256" key="3">
    <source>
        <dbReference type="ARBA" id="ARBA00022525"/>
    </source>
</evidence>
<dbReference type="SUPFAM" id="SSF49590">
    <property type="entry name" value="PHL pollen allergen"/>
    <property type="match status" value="1"/>
</dbReference>
<keyword evidence="6 7" id="KW-0961">Cell wall biogenesis/degradation</keyword>
<evidence type="ECO:0000259" key="9">
    <source>
        <dbReference type="PROSITE" id="PS50843"/>
    </source>
</evidence>
<accession>W9QLG0</accession>
<dbReference type="KEGG" id="mnt:21396908"/>
<proteinExistence type="inferred from homology"/>
<comment type="subcellular location">
    <subcellularLocation>
        <location evidence="7">Secreted</location>
        <location evidence="7">Cell wall</location>
    </subcellularLocation>
    <subcellularLocation>
        <location evidence="7">Membrane</location>
        <topology evidence="7">Peripheral membrane protein</topology>
    </subcellularLocation>
</comment>
<organism evidence="10 11">
    <name type="scientific">Morus notabilis</name>
    <dbReference type="NCBI Taxonomy" id="981085"/>
    <lineage>
        <taxon>Eukaryota</taxon>
        <taxon>Viridiplantae</taxon>
        <taxon>Streptophyta</taxon>
        <taxon>Embryophyta</taxon>
        <taxon>Tracheophyta</taxon>
        <taxon>Spermatophyta</taxon>
        <taxon>Magnoliopsida</taxon>
        <taxon>eudicotyledons</taxon>
        <taxon>Gunneridae</taxon>
        <taxon>Pentapetalae</taxon>
        <taxon>rosids</taxon>
        <taxon>fabids</taxon>
        <taxon>Rosales</taxon>
        <taxon>Moraceae</taxon>
        <taxon>Moreae</taxon>
        <taxon>Morus</taxon>
    </lineage>
</organism>
<dbReference type="InterPro" id="IPR009009">
    <property type="entry name" value="RlpA-like_DPBB"/>
</dbReference>
<dbReference type="PRINTS" id="PR01226">
    <property type="entry name" value="EXPANSIN"/>
</dbReference>
<evidence type="ECO:0000256" key="6">
    <source>
        <dbReference type="ARBA" id="ARBA00023316"/>
    </source>
</evidence>
<evidence type="ECO:0000259" key="8">
    <source>
        <dbReference type="PROSITE" id="PS50842"/>
    </source>
</evidence>
<dbReference type="PANTHER" id="PTHR31867">
    <property type="entry name" value="EXPANSIN-A15"/>
    <property type="match status" value="1"/>
</dbReference>
<keyword evidence="2 7" id="KW-0134">Cell wall</keyword>
<dbReference type="eggNOG" id="ENOG502QV32">
    <property type="taxonomic scope" value="Eukaryota"/>
</dbReference>
<dbReference type="PRINTS" id="PR01225">
    <property type="entry name" value="EXPANSNFAMLY"/>
</dbReference>
<dbReference type="PROSITE" id="PS50842">
    <property type="entry name" value="EXPANSIN_EG45"/>
    <property type="match status" value="1"/>
</dbReference>
<reference evidence="11" key="1">
    <citation type="submission" date="2013-01" db="EMBL/GenBank/DDBJ databases">
        <title>Draft Genome Sequence of a Mulberry Tree, Morus notabilis C.K. Schneid.</title>
        <authorList>
            <person name="He N."/>
            <person name="Zhao S."/>
        </authorList>
    </citation>
    <scope>NUCLEOTIDE SEQUENCE</scope>
</reference>
<dbReference type="CDD" id="cd22274">
    <property type="entry name" value="DPBB_EXPA_N"/>
    <property type="match status" value="1"/>
</dbReference>
<dbReference type="Proteomes" id="UP000030645">
    <property type="component" value="Unassembled WGS sequence"/>
</dbReference>
<dbReference type="Gene3D" id="2.40.40.10">
    <property type="entry name" value="RlpA-like domain"/>
    <property type="match status" value="1"/>
</dbReference>
<evidence type="ECO:0000256" key="5">
    <source>
        <dbReference type="ARBA" id="ARBA00023136"/>
    </source>
</evidence>
<dbReference type="EMBL" id="KE343768">
    <property type="protein sequence ID" value="EXB40439.1"/>
    <property type="molecule type" value="Genomic_DNA"/>
</dbReference>
<dbReference type="SUPFAM" id="SSF50685">
    <property type="entry name" value="Barwin-like endoglucanases"/>
    <property type="match status" value="1"/>
</dbReference>
<sequence>MAALRVEILWLILFKAWIAAANTEEWKTATATYTKETDGSIINEGACGYGDLQRITYGKYSAGLSSILFNRGSTCGACYELRCVDHILWCLQGSPSIVLTAADFCPPNFGLSADYGGWCNFPKEHFEMSEAAFAEIAERKADIVPVQYRRVKCARRGGVRFTVSGSSHFYQVLITNVGLDGEVVAVKVKGSKTGWIPMARNWGQNWQSNLNLKRQPLSFEVTSSGGRTLTSYNVAPVDWQFGQTFEGKQF</sequence>
<dbReference type="Gene3D" id="2.60.40.760">
    <property type="entry name" value="Expansin, cellulose-binding-like domain"/>
    <property type="match status" value="1"/>
</dbReference>
<dbReference type="Pfam" id="PF03330">
    <property type="entry name" value="DPBB_1"/>
    <property type="match status" value="1"/>
</dbReference>
<dbReference type="InterPro" id="IPR007112">
    <property type="entry name" value="Expansin/allergen_DPBB_dom"/>
</dbReference>
<dbReference type="OrthoDB" id="5823761at2759"/>
<dbReference type="FunFam" id="2.60.40.760:FF:000001">
    <property type="entry name" value="Expansin"/>
    <property type="match status" value="1"/>
</dbReference>
<dbReference type="GO" id="GO:0009664">
    <property type="term" value="P:plant-type cell wall organization"/>
    <property type="evidence" value="ECO:0007669"/>
    <property type="project" value="InterPro"/>
</dbReference>
<dbReference type="PROSITE" id="PS50843">
    <property type="entry name" value="EXPANSIN_CBD"/>
    <property type="match status" value="1"/>
</dbReference>
<feature type="chain" id="PRO_5015217087" description="Expansin" evidence="7">
    <location>
        <begin position="24"/>
        <end position="250"/>
    </location>
</feature>
<dbReference type="InterPro" id="IPR036908">
    <property type="entry name" value="RlpA-like_sf"/>
</dbReference>
<evidence type="ECO:0000313" key="11">
    <source>
        <dbReference type="Proteomes" id="UP000030645"/>
    </source>
</evidence>
<evidence type="ECO:0000256" key="2">
    <source>
        <dbReference type="ARBA" id="ARBA00022512"/>
    </source>
</evidence>
<keyword evidence="4 7" id="KW-0732">Signal</keyword>
<protein>
    <recommendedName>
        <fullName evidence="7">Expansin</fullName>
    </recommendedName>
</protein>
<evidence type="ECO:0000256" key="4">
    <source>
        <dbReference type="ARBA" id="ARBA00022729"/>
    </source>
</evidence>
<comment type="similarity">
    <text evidence="1 7">Belongs to the expansin family. Expansin A subfamily.</text>
</comment>
<feature type="signal peptide" evidence="7">
    <location>
        <begin position="1"/>
        <end position="23"/>
    </location>
</feature>
<keyword evidence="11" id="KW-1185">Reference proteome</keyword>
<dbReference type="GO" id="GO:0005576">
    <property type="term" value="C:extracellular region"/>
    <property type="evidence" value="ECO:0007669"/>
    <property type="project" value="InterPro"/>
</dbReference>
<feature type="domain" description="Expansin-like EG45" evidence="8">
    <location>
        <begin position="44"/>
        <end position="158"/>
    </location>
</feature>
<keyword evidence="5" id="KW-0472">Membrane</keyword>
<dbReference type="GO" id="GO:0016020">
    <property type="term" value="C:membrane"/>
    <property type="evidence" value="ECO:0007669"/>
    <property type="project" value="UniProtKB-SubCell"/>
</dbReference>
<dbReference type="GO" id="GO:0009653">
    <property type="term" value="P:anatomical structure morphogenesis"/>
    <property type="evidence" value="ECO:0007669"/>
    <property type="project" value="UniProtKB-ARBA"/>
</dbReference>
<evidence type="ECO:0000256" key="1">
    <source>
        <dbReference type="ARBA" id="ARBA00005392"/>
    </source>
</evidence>
<name>W9QLG0_9ROSA</name>
<evidence type="ECO:0000313" key="10">
    <source>
        <dbReference type="EMBL" id="EXB40439.1"/>
    </source>
</evidence>
<dbReference type="AlphaFoldDB" id="W9QLG0"/>
<dbReference type="InterPro" id="IPR007117">
    <property type="entry name" value="Expansin_CBD"/>
</dbReference>
<evidence type="ECO:0000256" key="7">
    <source>
        <dbReference type="RuleBase" id="RU365023"/>
    </source>
</evidence>
<dbReference type="InterPro" id="IPR007118">
    <property type="entry name" value="Expan_Lol_pI"/>
</dbReference>